<dbReference type="CDD" id="cd07067">
    <property type="entry name" value="HP_PGM_like"/>
    <property type="match status" value="1"/>
</dbReference>
<sequence>MKRLIFVRHAKTEQLDYGSTKTDYQRELKPRGFKDSEIISEKLIKMNAFPDYILSSSAKRAKQTAKHIAKHIDFDTEQIDYQRFIYDGYTTTEFLTFLEKFNQHETIMVVGHNPEIAMIAMNLSDGDYYHFPTCAATAITFDAENWSDVNAREGKPEWFIYPSMFKQD</sequence>
<gene>
    <name evidence="1" type="ORF">KEM10_10130</name>
</gene>
<comment type="caution">
    <text evidence="1">The sequence shown here is derived from an EMBL/GenBank/DDBJ whole genome shotgun (WGS) entry which is preliminary data.</text>
</comment>
<dbReference type="Gene3D" id="3.40.50.1240">
    <property type="entry name" value="Phosphoglycerate mutase-like"/>
    <property type="match status" value="1"/>
</dbReference>
<dbReference type="PANTHER" id="PTHR47623">
    <property type="entry name" value="OS09G0287300 PROTEIN"/>
    <property type="match status" value="1"/>
</dbReference>
<name>A0ABS5JWA9_9BACT</name>
<dbReference type="Proteomes" id="UP000708576">
    <property type="component" value="Unassembled WGS sequence"/>
</dbReference>
<evidence type="ECO:0000313" key="1">
    <source>
        <dbReference type="EMBL" id="MBS2098636.1"/>
    </source>
</evidence>
<dbReference type="SUPFAM" id="SSF53254">
    <property type="entry name" value="Phosphoglycerate mutase-like"/>
    <property type="match status" value="1"/>
</dbReference>
<accession>A0ABS5JWA9</accession>
<dbReference type="Pfam" id="PF00300">
    <property type="entry name" value="His_Phos_1"/>
    <property type="match status" value="1"/>
</dbReference>
<keyword evidence="2" id="KW-1185">Reference proteome</keyword>
<reference evidence="1 2" key="1">
    <citation type="journal article" date="2015" name="Int. J. Syst. Evol. Microbiol.">
        <title>Carboxylicivirga linearis sp. nov., isolated from a sea cucumber culture pond.</title>
        <authorList>
            <person name="Wang F.Q."/>
            <person name="Zhou Y.X."/>
            <person name="Lin X.Z."/>
            <person name="Chen G.J."/>
            <person name="Du Z.J."/>
        </authorList>
    </citation>
    <scope>NUCLEOTIDE SEQUENCE [LARGE SCALE GENOMIC DNA]</scope>
    <source>
        <strain evidence="1 2">FB218</strain>
    </source>
</reference>
<protein>
    <submittedName>
        <fullName evidence="1">Histidine phosphatase family protein</fullName>
    </submittedName>
</protein>
<dbReference type="RefSeq" id="WP_212215867.1">
    <property type="nucleotide sequence ID" value="NZ_JAGUCO010000005.1"/>
</dbReference>
<dbReference type="EMBL" id="JAGUCO010000005">
    <property type="protein sequence ID" value="MBS2098636.1"/>
    <property type="molecule type" value="Genomic_DNA"/>
</dbReference>
<dbReference type="InterPro" id="IPR013078">
    <property type="entry name" value="His_Pase_superF_clade-1"/>
</dbReference>
<dbReference type="InterPro" id="IPR029033">
    <property type="entry name" value="His_PPase_superfam"/>
</dbReference>
<dbReference type="PANTHER" id="PTHR47623:SF1">
    <property type="entry name" value="OS09G0287300 PROTEIN"/>
    <property type="match status" value="1"/>
</dbReference>
<proteinExistence type="predicted"/>
<evidence type="ECO:0000313" key="2">
    <source>
        <dbReference type="Proteomes" id="UP000708576"/>
    </source>
</evidence>
<organism evidence="1 2">
    <name type="scientific">Carboxylicivirga linearis</name>
    <dbReference type="NCBI Taxonomy" id="1628157"/>
    <lineage>
        <taxon>Bacteria</taxon>
        <taxon>Pseudomonadati</taxon>
        <taxon>Bacteroidota</taxon>
        <taxon>Bacteroidia</taxon>
        <taxon>Marinilabiliales</taxon>
        <taxon>Marinilabiliaceae</taxon>
        <taxon>Carboxylicivirga</taxon>
    </lineage>
</organism>